<name>A0ABU9SJB2_9BURK</name>
<reference evidence="3 4" key="1">
    <citation type="submission" date="2024-01" db="EMBL/GenBank/DDBJ databases">
        <title>The diversity of rhizobia nodulating Mimosa spp. in eleven states of Brazil covering several biomes is determined by host plant, location, and edaphic factors.</title>
        <authorList>
            <person name="Rouws L."/>
            <person name="Barauna A."/>
            <person name="Beukes C."/>
            <person name="De Faria S.M."/>
            <person name="Gross E."/>
            <person name="Dos Reis Junior F.B."/>
            <person name="Simon M."/>
            <person name="Maluk M."/>
            <person name="Odee D.W."/>
            <person name="Kenicer G."/>
            <person name="Young J.P.W."/>
            <person name="Reis V.M."/>
            <person name="Zilli J."/>
            <person name="James E.K."/>
        </authorList>
    </citation>
    <scope>NUCLEOTIDE SEQUENCE [LARGE SCALE GENOMIC DNA]</scope>
    <source>
        <strain evidence="3 4">JPY164</strain>
    </source>
</reference>
<dbReference type="SUPFAM" id="SSF51735">
    <property type="entry name" value="NAD(P)-binding Rossmann-fold domains"/>
    <property type="match status" value="1"/>
</dbReference>
<keyword evidence="4" id="KW-1185">Reference proteome</keyword>
<evidence type="ECO:0000313" key="4">
    <source>
        <dbReference type="Proteomes" id="UP001390669"/>
    </source>
</evidence>
<proteinExistence type="inferred from homology"/>
<dbReference type="InterPro" id="IPR036291">
    <property type="entry name" value="NAD(P)-bd_dom_sf"/>
</dbReference>
<dbReference type="Pfam" id="PF00106">
    <property type="entry name" value="adh_short"/>
    <property type="match status" value="1"/>
</dbReference>
<dbReference type="RefSeq" id="WP_406953601.1">
    <property type="nucleotide sequence ID" value="NZ_JAYMRW010000015.1"/>
</dbReference>
<evidence type="ECO:0000313" key="3">
    <source>
        <dbReference type="EMBL" id="MEM5451412.1"/>
    </source>
</evidence>
<protein>
    <submittedName>
        <fullName evidence="3">SDR family NAD(P)-dependent oxidoreductase</fullName>
    </submittedName>
</protein>
<dbReference type="EMBL" id="JAYMRW010000015">
    <property type="protein sequence ID" value="MEM5451412.1"/>
    <property type="molecule type" value="Genomic_DNA"/>
</dbReference>
<dbReference type="Gene3D" id="3.40.50.720">
    <property type="entry name" value="NAD(P)-binding Rossmann-like Domain"/>
    <property type="match status" value="1"/>
</dbReference>
<evidence type="ECO:0000256" key="1">
    <source>
        <dbReference type="ARBA" id="ARBA00006484"/>
    </source>
</evidence>
<dbReference type="Proteomes" id="UP001390669">
    <property type="component" value="Unassembled WGS sequence"/>
</dbReference>
<gene>
    <name evidence="3" type="ORF">VSR33_28455</name>
</gene>
<dbReference type="InterPro" id="IPR002347">
    <property type="entry name" value="SDR_fam"/>
</dbReference>
<dbReference type="PANTHER" id="PTHR24321">
    <property type="entry name" value="DEHYDROGENASES, SHORT CHAIN"/>
    <property type="match status" value="1"/>
</dbReference>
<dbReference type="PRINTS" id="PR00081">
    <property type="entry name" value="GDHRDH"/>
</dbReference>
<organism evidence="3 4">
    <name type="scientific">Paraburkholderia guartelaensis</name>
    <dbReference type="NCBI Taxonomy" id="2546446"/>
    <lineage>
        <taxon>Bacteria</taxon>
        <taxon>Pseudomonadati</taxon>
        <taxon>Pseudomonadota</taxon>
        <taxon>Betaproteobacteria</taxon>
        <taxon>Burkholderiales</taxon>
        <taxon>Burkholderiaceae</taxon>
        <taxon>Paraburkholderia</taxon>
    </lineage>
</organism>
<comment type="caution">
    <text evidence="3">The sequence shown here is derived from an EMBL/GenBank/DDBJ whole genome shotgun (WGS) entry which is preliminary data.</text>
</comment>
<evidence type="ECO:0000256" key="2">
    <source>
        <dbReference type="ARBA" id="ARBA00023002"/>
    </source>
</evidence>
<accession>A0ABU9SJB2</accession>
<dbReference type="Pfam" id="PF13561">
    <property type="entry name" value="adh_short_C2"/>
    <property type="match status" value="1"/>
</dbReference>
<keyword evidence="2" id="KW-0560">Oxidoreductase</keyword>
<comment type="similarity">
    <text evidence="1">Belongs to the short-chain dehydrogenases/reductases (SDR) family.</text>
</comment>
<sequence length="259" mass="26678">MTTTAPPRTTLITGAASGMGAALARHLSALGERVIGVDLNNAEVCSDLSDPAERAALVARVQEIAPSIDAVVACAGVSPPVAGDTLVSVNYFGVADLLPRLLPLLQRGKQPRVVVISSLASLHPVDTRLVELCLHGDETAAREQAAKIGAQCYASSKRALTQWIRRTAVLPGWADQGVLLNGIAPGIVKTPMVAPLLETAEGREALAAGVPTAVRDYASAEQIVPLLAFLAGPANAYMVGQVPFADGGADVLLRGEAAL</sequence>
<dbReference type="PANTHER" id="PTHR24321:SF8">
    <property type="entry name" value="ESTRADIOL 17-BETA-DEHYDROGENASE 8-RELATED"/>
    <property type="match status" value="1"/>
</dbReference>